<dbReference type="EMBL" id="BMAO01024346">
    <property type="protein sequence ID" value="GFQ94699.1"/>
    <property type="molecule type" value="Genomic_DNA"/>
</dbReference>
<protein>
    <submittedName>
        <fullName evidence="1">Uncharacterized protein</fullName>
    </submittedName>
</protein>
<comment type="caution">
    <text evidence="1">The sequence shown here is derived from an EMBL/GenBank/DDBJ whole genome shotgun (WGS) entry which is preliminary data.</text>
</comment>
<keyword evidence="2" id="KW-1185">Reference proteome</keyword>
<reference evidence="1" key="1">
    <citation type="submission" date="2020-07" db="EMBL/GenBank/DDBJ databases">
        <title>Multicomponent nature underlies the extraordinary mechanical properties of spider dragline silk.</title>
        <authorList>
            <person name="Kono N."/>
            <person name="Nakamura H."/>
            <person name="Mori M."/>
            <person name="Yoshida Y."/>
            <person name="Ohtoshi R."/>
            <person name="Malay A.D."/>
            <person name="Moran D.A.P."/>
            <person name="Tomita M."/>
            <person name="Numata K."/>
            <person name="Arakawa K."/>
        </authorList>
    </citation>
    <scope>NUCLEOTIDE SEQUENCE</scope>
</reference>
<accession>A0A8X6L343</accession>
<evidence type="ECO:0000313" key="2">
    <source>
        <dbReference type="Proteomes" id="UP000887116"/>
    </source>
</evidence>
<name>A0A8X6L343_TRICU</name>
<sequence length="413" mass="47784">MNSMSKRQNSLFLPESIITLADEISNTFEKDLMKFTIPVNEMEINSETHSEKRYAFRDWRQKICHELMGAMISLEEELKHNIETFGLPEETISITEDAKTPLESLLTDVILERAKLLPSNILNKILEFFSMQLQRFADLDRMKLKGNEKSSTGVNNEKEFDAKFAIALQKWKMSFIKKFHKFMIGIGVDIIKTLMPESGEGIIAKLAEEIELSSEMSLFNIMLDQIRAEYIIESFSQMFETKFLKASGTEDSIISMDSDTTSLDLLANIAIYAQWKNKATEKLKHIMVNLAIDFLRVIAPDNTVHKKKSKFSSEALSLFCTDLAELKQRASEKSTEIWLDFENELLQVYSQMKAPETEQLETQIKTIRKQISPWISEGINKMKEIVNSFDRAITNHFYRTRTQKSDRDMIFNK</sequence>
<dbReference type="Proteomes" id="UP000887116">
    <property type="component" value="Unassembled WGS sequence"/>
</dbReference>
<gene>
    <name evidence="1" type="ORF">TNCT_530871</name>
</gene>
<proteinExistence type="predicted"/>
<evidence type="ECO:0000313" key="1">
    <source>
        <dbReference type="EMBL" id="GFQ94699.1"/>
    </source>
</evidence>
<dbReference type="AlphaFoldDB" id="A0A8X6L343"/>
<organism evidence="1 2">
    <name type="scientific">Trichonephila clavata</name>
    <name type="common">Joro spider</name>
    <name type="synonym">Nephila clavata</name>
    <dbReference type="NCBI Taxonomy" id="2740835"/>
    <lineage>
        <taxon>Eukaryota</taxon>
        <taxon>Metazoa</taxon>
        <taxon>Ecdysozoa</taxon>
        <taxon>Arthropoda</taxon>
        <taxon>Chelicerata</taxon>
        <taxon>Arachnida</taxon>
        <taxon>Araneae</taxon>
        <taxon>Araneomorphae</taxon>
        <taxon>Entelegynae</taxon>
        <taxon>Araneoidea</taxon>
        <taxon>Nephilidae</taxon>
        <taxon>Trichonephila</taxon>
    </lineage>
</organism>